<evidence type="ECO:0000313" key="2">
    <source>
        <dbReference type="Proteomes" id="UP000053060"/>
    </source>
</evidence>
<reference evidence="1 2" key="2">
    <citation type="journal article" date="2016" name="Genome Announc.">
        <title>Draft Genome Sequence of a Versatile Hydrocarbon-Degrading Bacterium, Rhodococcus pyridinivorans Strain KG-16, Collected from Oil Fields in India.</title>
        <authorList>
            <person name="Aggarwal R.K."/>
            <person name="Dawar C."/>
            <person name="Phanindranath R."/>
            <person name="Mutnuri L."/>
            <person name="Dayal A.M."/>
        </authorList>
    </citation>
    <scope>NUCLEOTIDE SEQUENCE [LARGE SCALE GENOMIC DNA]</scope>
    <source>
        <strain evidence="1 2">KG-16</strain>
    </source>
</reference>
<gene>
    <name evidence="1" type="ORF">Z045_25585</name>
</gene>
<sequence length="419" mass="45999">MVVTRIPQSSAYYPQQITVINPPTRDTYASLANDHVHLAAVAQSLGVLAPGVDGLALAGGTRDDESTVVQFQQMAALLGWRPGDEMYERGIADARAKEGTAPAWAEQVESLGLGPEAIDALGDECLQLSLARSATNLTIDDLRTTSLEALHPTYASYPVLFERYGIRDVTLLRQLPIAYIDAGYTRVSPKALVSSPQGDVRTRFRFFDAGRDQRFPMYGVRTETEGLLFSLDQLQVVQWLAESGVIDDPGVATTEDAQRWLFTVAEPVTDIFSAPENRITKAVLGLIHSMAHRTMKALATRCGLNVDSLAEYLFPTNCTFLIYANTRSEFILGGLEHVYRYDLAEALTELDAESRCVFDPPCRNSFGGACAACLYVSEVACARFNTVLDRNLLFGSLATPGTSAAQPDQEVTWRPYWNH</sequence>
<dbReference type="AlphaFoldDB" id="A0A0V9UDX9"/>
<name>A0A0V9UDX9_9NOCA</name>
<reference evidence="2" key="1">
    <citation type="submission" date="2015-01" db="EMBL/GenBank/DDBJ databases">
        <title>Draft genome sequence of Rhodococcus pyridinivorans strain KG-16, a hydrocarbon-degrading bacterium.</title>
        <authorList>
            <person name="Aggarwal R.K."/>
            <person name="Dawar C."/>
        </authorList>
    </citation>
    <scope>NUCLEOTIDE SEQUENCE [LARGE SCALE GENOMIC DNA]</scope>
    <source>
        <strain evidence="2">KG-16</strain>
    </source>
</reference>
<comment type="caution">
    <text evidence="1">The sequence shown here is derived from an EMBL/GenBank/DDBJ whole genome shotgun (WGS) entry which is preliminary data.</text>
</comment>
<dbReference type="EMBL" id="AZXY01000026">
    <property type="protein sequence ID" value="KSZ56023.1"/>
    <property type="molecule type" value="Genomic_DNA"/>
</dbReference>
<dbReference type="PATRIC" id="fig|1441730.3.peg.5397"/>
<dbReference type="Proteomes" id="UP000053060">
    <property type="component" value="Unassembled WGS sequence"/>
</dbReference>
<accession>A0A0V9UDX9</accession>
<organism evidence="1 2">
    <name type="scientific">Rhodococcus pyridinivorans KG-16</name>
    <dbReference type="NCBI Taxonomy" id="1441730"/>
    <lineage>
        <taxon>Bacteria</taxon>
        <taxon>Bacillati</taxon>
        <taxon>Actinomycetota</taxon>
        <taxon>Actinomycetes</taxon>
        <taxon>Mycobacteriales</taxon>
        <taxon>Nocardiaceae</taxon>
        <taxon>Rhodococcus</taxon>
    </lineage>
</organism>
<proteinExistence type="predicted"/>
<evidence type="ECO:0000313" key="1">
    <source>
        <dbReference type="EMBL" id="KSZ56023.1"/>
    </source>
</evidence>
<protein>
    <submittedName>
        <fullName evidence="1">Uncharacterized protein</fullName>
    </submittedName>
</protein>